<dbReference type="Proteomes" id="UP001165101">
    <property type="component" value="Unassembled WGS sequence"/>
</dbReference>
<keyword evidence="2" id="KW-1185">Reference proteome</keyword>
<sequence>MELAMKNLVETFNFSNNDYELIYDSKVLNEFLKMSYESFIHLTSNYRKLKKDERFVKFTKSVYWKKFEALINKKIKESKEGDEEQRKNFVNLKEKFIPFLVSRVDILISTKKYKEANDILSGVNEIAKKTKLWQSRYETLDKLYLHKIREEEEQRRRQQHFEHQQRQQQRQREQQQRYYEQQQQTQFNNDGKDLYEILDITRDADDAAIKKAYREKVKLYHPDKNRDSKLTTEEIEAKMVEVNNAYEVLSDKSRRSDYDMSTNGNGGRGQGGFGGGQGGFGGGHPFQQGGFNFNFGGNGGFGGFADMFGGAHGGQHGNGGAHFQQKHRGERRGS</sequence>
<name>A0ACB5TK68_CANBO</name>
<dbReference type="EMBL" id="BSXV01000685">
    <property type="protein sequence ID" value="GME90181.1"/>
    <property type="molecule type" value="Genomic_DNA"/>
</dbReference>
<reference evidence="1" key="1">
    <citation type="submission" date="2023-04" db="EMBL/GenBank/DDBJ databases">
        <title>Candida boidinii NBRC 1967.</title>
        <authorList>
            <person name="Ichikawa N."/>
            <person name="Sato H."/>
            <person name="Tonouchi N."/>
        </authorList>
    </citation>
    <scope>NUCLEOTIDE SEQUENCE</scope>
    <source>
        <strain evidence="1">NBRC 1967</strain>
    </source>
</reference>
<gene>
    <name evidence="1" type="ORF">Cboi01_000173400</name>
</gene>
<organism evidence="1 2">
    <name type="scientific">Candida boidinii</name>
    <name type="common">Yeast</name>
    <dbReference type="NCBI Taxonomy" id="5477"/>
    <lineage>
        <taxon>Eukaryota</taxon>
        <taxon>Fungi</taxon>
        <taxon>Dikarya</taxon>
        <taxon>Ascomycota</taxon>
        <taxon>Saccharomycotina</taxon>
        <taxon>Pichiomycetes</taxon>
        <taxon>Pichiales</taxon>
        <taxon>Pichiaceae</taxon>
        <taxon>Ogataea</taxon>
        <taxon>Ogataea/Candida clade</taxon>
    </lineage>
</organism>
<protein>
    <submittedName>
        <fullName evidence="1">Unnamed protein product</fullName>
    </submittedName>
</protein>
<evidence type="ECO:0000313" key="1">
    <source>
        <dbReference type="EMBL" id="GME90181.1"/>
    </source>
</evidence>
<comment type="caution">
    <text evidence="1">The sequence shown here is derived from an EMBL/GenBank/DDBJ whole genome shotgun (WGS) entry which is preliminary data.</text>
</comment>
<accession>A0ACB5TK68</accession>
<proteinExistence type="predicted"/>
<evidence type="ECO:0000313" key="2">
    <source>
        <dbReference type="Proteomes" id="UP001165101"/>
    </source>
</evidence>